<evidence type="ECO:0000256" key="4">
    <source>
        <dbReference type="ARBA" id="ARBA00022898"/>
    </source>
</evidence>
<dbReference type="Gene3D" id="1.10.10.10">
    <property type="entry name" value="Winged helix-like DNA-binding domain superfamily/Winged helix DNA-binding domain"/>
    <property type="match status" value="1"/>
</dbReference>
<reference evidence="9 10" key="1">
    <citation type="submission" date="2017-04" db="EMBL/GenBank/DDBJ databases">
        <title>Complete Genome Sequence of Bacillus thuringiensis type Strain ATCC 10792.</title>
        <authorList>
            <person name="Oh D.-H."/>
            <person name="Park B.-J."/>
            <person name="Shuai W."/>
            <person name="Chelliah R."/>
        </authorList>
    </citation>
    <scope>NUCLEOTIDE SEQUENCE [LARGE SCALE GENOMIC DNA]</scope>
    <source>
        <strain evidence="9 10">ATCC 10792</strain>
        <plasmid evidence="9 10">poh1</plasmid>
    </source>
</reference>
<keyword evidence="7" id="KW-0804">Transcription</keyword>
<dbReference type="InterPro" id="IPR015424">
    <property type="entry name" value="PyrdxlP-dep_Trfase"/>
</dbReference>
<evidence type="ECO:0000256" key="7">
    <source>
        <dbReference type="ARBA" id="ARBA00023163"/>
    </source>
</evidence>
<dbReference type="SMR" id="A0A1W6WX99"/>
<dbReference type="PROSITE" id="PS50949">
    <property type="entry name" value="HTH_GNTR"/>
    <property type="match status" value="1"/>
</dbReference>
<dbReference type="Proteomes" id="UP000194143">
    <property type="component" value="Plasmid poh1"/>
</dbReference>
<dbReference type="GeneID" id="67469989"/>
<evidence type="ECO:0000256" key="1">
    <source>
        <dbReference type="ARBA" id="ARBA00001933"/>
    </source>
</evidence>
<keyword evidence="10" id="KW-1185">Reference proteome</keyword>
<gene>
    <name evidence="9" type="ORF">CAB88_29650</name>
</gene>
<dbReference type="PANTHER" id="PTHR46577">
    <property type="entry name" value="HTH-TYPE TRANSCRIPTIONAL REGULATORY PROTEIN GABR"/>
    <property type="match status" value="1"/>
</dbReference>
<keyword evidence="5" id="KW-0805">Transcription regulation</keyword>
<comment type="cofactor">
    <cofactor evidence="1">
        <name>pyridoxal 5'-phosphate</name>
        <dbReference type="ChEBI" id="CHEBI:597326"/>
    </cofactor>
</comment>
<sequence length="460" mass="53405">MKNIIFSLNNDSPKYKQIYEEFKHLIERRDILPNEQLPSIRQLADSLRVSRNTTLTAYEQLVAEGYICGEGRKGYFVNELEPPLFQEKSKPFTKKQRGSVTPLLIDFRAGAVDQTHFPLKSWRRIANQVLTLEDSFKYGSPFGEVCLRKQISTYLLQSRGVKADEDAIIIGSSTQQMLVNLGHILKNDFSSVIVEDPGYDGARKAFQFHHFRIETLPVYETGADFSQLDQTNSRIIYVTPSHHSPYGVSMSIQQRQMLIHWANKMKGYIIEDDYDSEFRYTQQPFPALTSIDSSRVIYLGNFSKSFLPGIRLSYMVLPQTLINDYKDQFLHFESTTSIFSQLTMAKFMEEGEWNRHIKRMRLVYKRKMQHLVSVLKEQFNQNIFIIGEKSGLFVLVKVYLNRSEKWLIKQASYYGVQVYPTSRYFVKNTTDSPIIKLGFGNLSFEEIQIGVELLKKAWMA</sequence>
<dbReference type="SUPFAM" id="SSF46785">
    <property type="entry name" value="Winged helix' DNA-binding domain"/>
    <property type="match status" value="1"/>
</dbReference>
<keyword evidence="6" id="KW-0238">DNA-binding</keyword>
<dbReference type="Pfam" id="PF00392">
    <property type="entry name" value="GntR"/>
    <property type="match status" value="1"/>
</dbReference>
<accession>A0A1W6WX99</accession>
<dbReference type="InterPro" id="IPR051446">
    <property type="entry name" value="HTH_trans_reg/aminotransferase"/>
</dbReference>
<dbReference type="CDD" id="cd07377">
    <property type="entry name" value="WHTH_GntR"/>
    <property type="match status" value="1"/>
</dbReference>
<organism evidence="9 10">
    <name type="scientific">Bacillus thuringiensis</name>
    <dbReference type="NCBI Taxonomy" id="1428"/>
    <lineage>
        <taxon>Bacteria</taxon>
        <taxon>Bacillati</taxon>
        <taxon>Bacillota</taxon>
        <taxon>Bacilli</taxon>
        <taxon>Bacillales</taxon>
        <taxon>Bacillaceae</taxon>
        <taxon>Bacillus</taxon>
        <taxon>Bacillus cereus group</taxon>
    </lineage>
</organism>
<dbReference type="CDD" id="cd00609">
    <property type="entry name" value="AAT_like"/>
    <property type="match status" value="1"/>
</dbReference>
<dbReference type="EMBL" id="CP021062">
    <property type="protein sequence ID" value="ARP61197.1"/>
    <property type="molecule type" value="Genomic_DNA"/>
</dbReference>
<dbReference type="PRINTS" id="PR00035">
    <property type="entry name" value="HTHGNTR"/>
</dbReference>
<name>A0A1W6WX99_BACTU</name>
<dbReference type="PANTHER" id="PTHR46577:SF1">
    <property type="entry name" value="HTH-TYPE TRANSCRIPTIONAL REGULATORY PROTEIN GABR"/>
    <property type="match status" value="1"/>
</dbReference>
<geneLocation type="plasmid" evidence="9 10">
    <name>poh1</name>
</geneLocation>
<dbReference type="SUPFAM" id="SSF53383">
    <property type="entry name" value="PLP-dependent transferases"/>
    <property type="match status" value="1"/>
</dbReference>
<dbReference type="InterPro" id="IPR036390">
    <property type="entry name" value="WH_DNA-bd_sf"/>
</dbReference>
<dbReference type="InterPro" id="IPR015421">
    <property type="entry name" value="PyrdxlP-dep_Trfase_major"/>
</dbReference>
<keyword evidence="3" id="KW-0032">Aminotransferase</keyword>
<feature type="domain" description="HTH gntR-type" evidence="8">
    <location>
        <begin position="12"/>
        <end position="80"/>
    </location>
</feature>
<dbReference type="SMART" id="SM00345">
    <property type="entry name" value="HTH_GNTR"/>
    <property type="match status" value="1"/>
</dbReference>
<dbReference type="RefSeq" id="WP_000789406.1">
    <property type="nucleotide sequence ID" value="NZ_CP021062.1"/>
</dbReference>
<dbReference type="AlphaFoldDB" id="A0A1W6WX99"/>
<keyword evidence="9" id="KW-0614">Plasmid</keyword>
<dbReference type="InterPro" id="IPR000524">
    <property type="entry name" value="Tscrpt_reg_HTH_GntR"/>
</dbReference>
<proteinExistence type="inferred from homology"/>
<dbReference type="GO" id="GO:0003677">
    <property type="term" value="F:DNA binding"/>
    <property type="evidence" value="ECO:0007669"/>
    <property type="project" value="UniProtKB-KW"/>
</dbReference>
<dbReference type="InterPro" id="IPR036388">
    <property type="entry name" value="WH-like_DNA-bd_sf"/>
</dbReference>
<evidence type="ECO:0000256" key="3">
    <source>
        <dbReference type="ARBA" id="ARBA00022576"/>
    </source>
</evidence>
<evidence type="ECO:0000313" key="10">
    <source>
        <dbReference type="Proteomes" id="UP000194143"/>
    </source>
</evidence>
<comment type="similarity">
    <text evidence="2">In the C-terminal section; belongs to the class-I pyridoxal-phosphate-dependent aminotransferase family.</text>
</comment>
<evidence type="ECO:0000256" key="2">
    <source>
        <dbReference type="ARBA" id="ARBA00005384"/>
    </source>
</evidence>
<dbReference type="Pfam" id="PF00155">
    <property type="entry name" value="Aminotran_1_2"/>
    <property type="match status" value="1"/>
</dbReference>
<protein>
    <submittedName>
        <fullName evidence="9">GntR family transcriptional regulator</fullName>
    </submittedName>
</protein>
<keyword evidence="3" id="KW-0808">Transferase</keyword>
<evidence type="ECO:0000313" key="9">
    <source>
        <dbReference type="EMBL" id="ARP61197.1"/>
    </source>
</evidence>
<evidence type="ECO:0000256" key="6">
    <source>
        <dbReference type="ARBA" id="ARBA00023125"/>
    </source>
</evidence>
<dbReference type="InterPro" id="IPR004839">
    <property type="entry name" value="Aminotransferase_I/II_large"/>
</dbReference>
<keyword evidence="4" id="KW-0663">Pyridoxal phosphate</keyword>
<dbReference type="Gene3D" id="3.40.640.10">
    <property type="entry name" value="Type I PLP-dependent aspartate aminotransferase-like (Major domain)"/>
    <property type="match status" value="1"/>
</dbReference>
<evidence type="ECO:0000259" key="8">
    <source>
        <dbReference type="PROSITE" id="PS50949"/>
    </source>
</evidence>
<dbReference type="GO" id="GO:0008483">
    <property type="term" value="F:transaminase activity"/>
    <property type="evidence" value="ECO:0007669"/>
    <property type="project" value="UniProtKB-KW"/>
</dbReference>
<dbReference type="GO" id="GO:0030170">
    <property type="term" value="F:pyridoxal phosphate binding"/>
    <property type="evidence" value="ECO:0007669"/>
    <property type="project" value="InterPro"/>
</dbReference>
<dbReference type="GO" id="GO:0003700">
    <property type="term" value="F:DNA-binding transcription factor activity"/>
    <property type="evidence" value="ECO:0007669"/>
    <property type="project" value="InterPro"/>
</dbReference>
<evidence type="ECO:0000256" key="5">
    <source>
        <dbReference type="ARBA" id="ARBA00023015"/>
    </source>
</evidence>